<dbReference type="Pfam" id="PF02491">
    <property type="entry name" value="SHS2_FTSA"/>
    <property type="match status" value="1"/>
</dbReference>
<dbReference type="PANTHER" id="PTHR32432">
    <property type="entry name" value="CELL DIVISION PROTEIN FTSA-RELATED"/>
    <property type="match status" value="1"/>
</dbReference>
<organism evidence="8 9">
    <name type="scientific">Leptospirillum ferriphilum YSK</name>
    <dbReference type="NCBI Taxonomy" id="1441628"/>
    <lineage>
        <taxon>Bacteria</taxon>
        <taxon>Pseudomonadati</taxon>
        <taxon>Nitrospirota</taxon>
        <taxon>Nitrospiria</taxon>
        <taxon>Nitrospirales</taxon>
        <taxon>Nitrospiraceae</taxon>
        <taxon>Leptospirillum</taxon>
    </lineage>
</organism>
<feature type="domain" description="SHS2" evidence="7">
    <location>
        <begin position="70"/>
        <end position="259"/>
    </location>
</feature>
<dbReference type="KEGG" id="lfp:Y981_03705"/>
<dbReference type="Proteomes" id="UP000027059">
    <property type="component" value="Chromosome"/>
</dbReference>
<keyword evidence="4 5" id="KW-0131">Cell cycle</keyword>
<evidence type="ECO:0000256" key="2">
    <source>
        <dbReference type="ARBA" id="ARBA00022618"/>
    </source>
</evidence>
<reference evidence="9" key="1">
    <citation type="submission" date="2014-02" db="EMBL/GenBank/DDBJ databases">
        <title>Complete genome sequence and comparative genomic analysis of the nitrogen-fixing bacterium Leptospirillum ferriphilum YSK.</title>
        <authorList>
            <person name="Guo X."/>
            <person name="Yin H."/>
            <person name="Liang Y."/>
            <person name="Hu Q."/>
            <person name="Ma L."/>
            <person name="Xiao Y."/>
            <person name="Zhang X."/>
            <person name="Qiu G."/>
            <person name="Liu X."/>
        </authorList>
    </citation>
    <scope>NUCLEOTIDE SEQUENCE [LARGE SCALE GENOMIC DNA]</scope>
    <source>
        <strain evidence="9">YSK</strain>
    </source>
</reference>
<evidence type="ECO:0000256" key="6">
    <source>
        <dbReference type="SAM" id="MobiDB-lite"/>
    </source>
</evidence>
<dbReference type="GO" id="GO:0032153">
    <property type="term" value="C:cell division site"/>
    <property type="evidence" value="ECO:0007669"/>
    <property type="project" value="UniProtKB-UniRule"/>
</dbReference>
<proteinExistence type="inferred from homology"/>
<dbReference type="InterPro" id="IPR043129">
    <property type="entry name" value="ATPase_NBD"/>
</dbReference>
<dbReference type="SMART" id="SM00842">
    <property type="entry name" value="FtsA"/>
    <property type="match status" value="1"/>
</dbReference>
<dbReference type="GO" id="GO:0043093">
    <property type="term" value="P:FtsZ-dependent cytokinesis"/>
    <property type="evidence" value="ECO:0007669"/>
    <property type="project" value="UniProtKB-UniRule"/>
</dbReference>
<dbReference type="InterPro" id="IPR020823">
    <property type="entry name" value="Cell_div_FtsA"/>
</dbReference>
<dbReference type="AlphaFoldDB" id="A0A059XT26"/>
<feature type="region of interest" description="Disordered" evidence="6">
    <location>
        <begin position="332"/>
        <end position="353"/>
    </location>
</feature>
<dbReference type="PIRSF" id="PIRSF003101">
    <property type="entry name" value="FtsA"/>
    <property type="match status" value="1"/>
</dbReference>
<evidence type="ECO:0000256" key="5">
    <source>
        <dbReference type="HAMAP-Rule" id="MF_02033"/>
    </source>
</evidence>
<evidence type="ECO:0000256" key="4">
    <source>
        <dbReference type="ARBA" id="ARBA00023306"/>
    </source>
</evidence>
<dbReference type="SUPFAM" id="SSF53067">
    <property type="entry name" value="Actin-like ATPase domain"/>
    <property type="match status" value="2"/>
</dbReference>
<evidence type="ECO:0000313" key="8">
    <source>
        <dbReference type="EMBL" id="AIA30200.1"/>
    </source>
</evidence>
<dbReference type="PANTHER" id="PTHR32432:SF4">
    <property type="entry name" value="CELL DIVISION PROTEIN FTSA"/>
    <property type="match status" value="1"/>
</dbReference>
<dbReference type="EMBL" id="CP007243">
    <property type="protein sequence ID" value="AIA30200.1"/>
    <property type="molecule type" value="Genomic_DNA"/>
</dbReference>
<evidence type="ECO:0000313" key="9">
    <source>
        <dbReference type="Proteomes" id="UP000027059"/>
    </source>
</evidence>
<keyword evidence="9" id="KW-1185">Reference proteome</keyword>
<dbReference type="Gene3D" id="3.30.420.40">
    <property type="match status" value="2"/>
</dbReference>
<evidence type="ECO:0000256" key="3">
    <source>
        <dbReference type="ARBA" id="ARBA00023136"/>
    </source>
</evidence>
<name>A0A059XT26_9BACT</name>
<dbReference type="HAMAP" id="MF_02033">
    <property type="entry name" value="FtsA"/>
    <property type="match status" value="1"/>
</dbReference>
<comment type="subunit">
    <text evidence="5">Self-interacts. Interacts with FtsZ.</text>
</comment>
<keyword evidence="2 5" id="KW-0132">Cell division</keyword>
<dbReference type="NCBIfam" id="TIGR01174">
    <property type="entry name" value="ftsA"/>
    <property type="match status" value="1"/>
</dbReference>
<dbReference type="InterPro" id="IPR050696">
    <property type="entry name" value="FtsA/MreB"/>
</dbReference>
<keyword evidence="3 5" id="KW-0472">Membrane</keyword>
<dbReference type="CDD" id="cd24048">
    <property type="entry name" value="ASKHA_NBD_FtsA"/>
    <property type="match status" value="1"/>
</dbReference>
<dbReference type="Pfam" id="PF14450">
    <property type="entry name" value="FtsA"/>
    <property type="match status" value="1"/>
</dbReference>
<reference evidence="8 9" key="2">
    <citation type="journal article" date="2015" name="Biomed. Res. Int.">
        <title>Effects of Arsenite Resistance on the Growth and Functional Gene Expression of Leptospirillum ferriphilum and Acidithiobacillus thiooxidans in Pure Culture and Coculture.</title>
        <authorList>
            <person name="Jiang H."/>
            <person name="Liang Y."/>
            <person name="Yin H."/>
            <person name="Xiao Y."/>
            <person name="Guo X."/>
            <person name="Xu Y."/>
            <person name="Hu Q."/>
            <person name="Liu H."/>
            <person name="Liu X."/>
        </authorList>
    </citation>
    <scope>NUCLEOTIDE SEQUENCE [LARGE SCALE GENOMIC DNA]</scope>
    <source>
        <strain evidence="8 9">YSK</strain>
    </source>
</reference>
<comment type="similarity">
    <text evidence="5">Belongs to the FtsA/MreB family.</text>
</comment>
<comment type="subcellular location">
    <subcellularLocation>
        <location evidence="5">Cell membrane</location>
        <topology evidence="5">Peripheral membrane protein</topology>
        <orientation evidence="5">Cytoplasmic side</orientation>
    </subcellularLocation>
    <text evidence="5">Localizes to the Z ring in an FtsZ-dependent manner. Targeted to the membrane through a conserved C-terminal amphipathic helix.</text>
</comment>
<dbReference type="GO" id="GO:0009898">
    <property type="term" value="C:cytoplasmic side of plasma membrane"/>
    <property type="evidence" value="ECO:0007669"/>
    <property type="project" value="UniProtKB-UniRule"/>
</dbReference>
<evidence type="ECO:0000256" key="1">
    <source>
        <dbReference type="ARBA" id="ARBA00022475"/>
    </source>
</evidence>
<dbReference type="HOGENOM" id="CLU_037850_3_2_0"/>
<evidence type="ECO:0000259" key="7">
    <source>
        <dbReference type="SMART" id="SM00842"/>
    </source>
</evidence>
<comment type="function">
    <text evidence="5">Cell division protein that is involved in the assembly of the Z ring. May serve as a membrane anchor for the Z ring.</text>
</comment>
<accession>A0A059XT26</accession>
<feature type="compositionally biased region" description="Polar residues" evidence="6">
    <location>
        <begin position="340"/>
        <end position="353"/>
    </location>
</feature>
<dbReference type="Gene3D" id="3.30.1490.110">
    <property type="match status" value="1"/>
</dbReference>
<keyword evidence="1 5" id="KW-1003">Cell membrane</keyword>
<protein>
    <recommendedName>
        <fullName evidence="5">Cell division protein FtsA</fullName>
    </recommendedName>
</protein>
<gene>
    <name evidence="5" type="primary">ftsA</name>
    <name evidence="8" type="ORF">Y981_03705</name>
</gene>
<dbReference type="InterPro" id="IPR003494">
    <property type="entry name" value="SHS2_FtsA"/>
</dbReference>
<sequence>MRSPTKNRKQDRPVDDFRDFPAGPVVLISPDMRQSAPGFPTENSVFLMAPVQFLTVETKDENKVSSNPLYAAVDLGSTKVVAVAGHAVDDNLFEVVGLGTSPTGSALRNGTIIGVPQAVTAINRAVDQAQRMAGRPIKHVVVGFAGGEIVGMDQRVTIALRDREVQPSDIEKVLQEARSMINRPQAEILHVIPKSYTIDDLANIPNPVGMVGARLEAHVHVIRGSEMVIANLRRTIERSGLLLQEGDLVLQPLAAARALLTEDDKELGVAIVDIGGGTTNLAVYVNGSLAAIRMFPYGGINMTKDLAIVLQVSQEEAERIKIDTLGRVLQKDSPEPVSEISENSAKPDTSEQETQVMDVVEARLGEILGIVARELREMRLESRLQRGVVLTGGVVGMPRMIPFAQKVLSPLHVTIGTVRPRIQGLVERAIHPEFASAIGLLYYARDHWGDAYGEESPGLAEERTPEKPKDKKVLSGSSRLLNWFREII</sequence>